<dbReference type="Proteomes" id="UP000315295">
    <property type="component" value="Unassembled WGS sequence"/>
</dbReference>
<reference evidence="2 3" key="1">
    <citation type="journal article" date="2019" name="G3 (Bethesda)">
        <title>Sequencing of a Wild Apple (Malus baccata) Genome Unravels the Differences Between Cultivated and Wild Apple Species Regarding Disease Resistance and Cold Tolerance.</title>
        <authorList>
            <person name="Chen X."/>
        </authorList>
    </citation>
    <scope>NUCLEOTIDE SEQUENCE [LARGE SCALE GENOMIC DNA]</scope>
    <source>
        <strain evidence="3">cv. Shandingzi</strain>
        <tissue evidence="2">Leaves</tissue>
    </source>
</reference>
<protein>
    <submittedName>
        <fullName evidence="2">Uncharacterized protein</fullName>
    </submittedName>
</protein>
<dbReference type="PANTHER" id="PTHR35992">
    <property type="entry name" value="CYTOMATRIX PROTEIN-LIKE PROTEIN"/>
    <property type="match status" value="1"/>
</dbReference>
<feature type="compositionally biased region" description="Polar residues" evidence="1">
    <location>
        <begin position="1"/>
        <end position="17"/>
    </location>
</feature>
<evidence type="ECO:0000313" key="3">
    <source>
        <dbReference type="Proteomes" id="UP000315295"/>
    </source>
</evidence>
<sequence length="159" mass="18172">MTVVYSSATTKPQTNPISPLPRVSPLRSAPSPSSFLLAQRPSAERCGRDFDSPDLDPDEFRNSRDDIDLATGLGSLSLLRFQQSKLVTMTVDRKVFEDRVKVQEKKWVSAFHLLGDQIRQMKVDLELKEMEGFVEVAKLRWALSMKRQEAYTTKLKLER</sequence>
<feature type="region of interest" description="Disordered" evidence="1">
    <location>
        <begin position="1"/>
        <end position="62"/>
    </location>
</feature>
<keyword evidence="3" id="KW-1185">Reference proteome</keyword>
<feature type="compositionally biased region" description="Basic and acidic residues" evidence="1">
    <location>
        <begin position="42"/>
        <end position="51"/>
    </location>
</feature>
<evidence type="ECO:0000256" key="1">
    <source>
        <dbReference type="SAM" id="MobiDB-lite"/>
    </source>
</evidence>
<dbReference type="EMBL" id="VIEB01000143">
    <property type="protein sequence ID" value="TQE04241.1"/>
    <property type="molecule type" value="Genomic_DNA"/>
</dbReference>
<dbReference type="PANTHER" id="PTHR35992:SF1">
    <property type="entry name" value="CYTOMATRIX PROTEIN-LIKE PROTEIN"/>
    <property type="match status" value="1"/>
</dbReference>
<dbReference type="AlphaFoldDB" id="A0A540MZJ8"/>
<proteinExistence type="predicted"/>
<accession>A0A540MZJ8</accession>
<organism evidence="2 3">
    <name type="scientific">Malus baccata</name>
    <name type="common">Siberian crab apple</name>
    <name type="synonym">Pyrus baccata</name>
    <dbReference type="NCBI Taxonomy" id="106549"/>
    <lineage>
        <taxon>Eukaryota</taxon>
        <taxon>Viridiplantae</taxon>
        <taxon>Streptophyta</taxon>
        <taxon>Embryophyta</taxon>
        <taxon>Tracheophyta</taxon>
        <taxon>Spermatophyta</taxon>
        <taxon>Magnoliopsida</taxon>
        <taxon>eudicotyledons</taxon>
        <taxon>Gunneridae</taxon>
        <taxon>Pentapetalae</taxon>
        <taxon>rosids</taxon>
        <taxon>fabids</taxon>
        <taxon>Rosales</taxon>
        <taxon>Rosaceae</taxon>
        <taxon>Amygdaloideae</taxon>
        <taxon>Maleae</taxon>
        <taxon>Malus</taxon>
    </lineage>
</organism>
<comment type="caution">
    <text evidence="2">The sequence shown here is derived from an EMBL/GenBank/DDBJ whole genome shotgun (WGS) entry which is preliminary data.</text>
</comment>
<gene>
    <name evidence="2" type="ORF">C1H46_010154</name>
</gene>
<evidence type="ECO:0000313" key="2">
    <source>
        <dbReference type="EMBL" id="TQE04241.1"/>
    </source>
</evidence>
<name>A0A540MZJ8_MALBA</name>